<organism evidence="8 9">
    <name type="scientific">Miscanthus lutarioriparius</name>
    <dbReference type="NCBI Taxonomy" id="422564"/>
    <lineage>
        <taxon>Eukaryota</taxon>
        <taxon>Viridiplantae</taxon>
        <taxon>Streptophyta</taxon>
        <taxon>Embryophyta</taxon>
        <taxon>Tracheophyta</taxon>
        <taxon>Spermatophyta</taxon>
        <taxon>Magnoliopsida</taxon>
        <taxon>Liliopsida</taxon>
        <taxon>Poales</taxon>
        <taxon>Poaceae</taxon>
        <taxon>PACMAD clade</taxon>
        <taxon>Panicoideae</taxon>
        <taxon>Andropogonodae</taxon>
        <taxon>Andropogoneae</taxon>
        <taxon>Saccharinae</taxon>
        <taxon>Miscanthus</taxon>
    </lineage>
</organism>
<evidence type="ECO:0000256" key="2">
    <source>
        <dbReference type="ARBA" id="ARBA00006333"/>
    </source>
</evidence>
<evidence type="ECO:0000313" key="8">
    <source>
        <dbReference type="EMBL" id="CAD6266076.1"/>
    </source>
</evidence>
<comment type="caution">
    <text evidence="8">The sequence shown here is derived from an EMBL/GenBank/DDBJ whole genome shotgun (WGS) entry which is preliminary data.</text>
</comment>
<dbReference type="GO" id="GO:0016114">
    <property type="term" value="P:terpenoid biosynthetic process"/>
    <property type="evidence" value="ECO:0007669"/>
    <property type="project" value="InterPro"/>
</dbReference>
<keyword evidence="6" id="KW-0456">Lyase</keyword>
<dbReference type="InterPro" id="IPR008949">
    <property type="entry name" value="Isoprenoid_synthase_dom_sf"/>
</dbReference>
<feature type="domain" description="Terpene synthase metal-binding" evidence="7">
    <location>
        <begin position="1"/>
        <end position="74"/>
    </location>
</feature>
<dbReference type="AlphaFoldDB" id="A0A811R7P9"/>
<dbReference type="Pfam" id="PF03936">
    <property type="entry name" value="Terpene_synth_C"/>
    <property type="match status" value="1"/>
</dbReference>
<protein>
    <recommendedName>
        <fullName evidence="7">Terpene synthase metal-binding domain-containing protein</fullName>
    </recommendedName>
</protein>
<accession>A0A811R7P9</accession>
<dbReference type="EMBL" id="CAJGYO010000013">
    <property type="protein sequence ID" value="CAD6266076.1"/>
    <property type="molecule type" value="Genomic_DNA"/>
</dbReference>
<keyword evidence="4" id="KW-0460">Magnesium</keyword>
<keyword evidence="3" id="KW-0479">Metal-binding</keyword>
<evidence type="ECO:0000256" key="1">
    <source>
        <dbReference type="ARBA" id="ARBA00004721"/>
    </source>
</evidence>
<dbReference type="PANTHER" id="PTHR31225">
    <property type="entry name" value="OS04G0344100 PROTEIN-RELATED"/>
    <property type="match status" value="1"/>
</dbReference>
<evidence type="ECO:0000313" key="9">
    <source>
        <dbReference type="Proteomes" id="UP000604825"/>
    </source>
</evidence>
<evidence type="ECO:0000256" key="6">
    <source>
        <dbReference type="ARBA" id="ARBA00023239"/>
    </source>
</evidence>
<comment type="similarity">
    <text evidence="2">Belongs to the terpene synthase family.</text>
</comment>
<evidence type="ECO:0000256" key="3">
    <source>
        <dbReference type="ARBA" id="ARBA00022723"/>
    </source>
</evidence>
<dbReference type="SUPFAM" id="SSF48576">
    <property type="entry name" value="Terpenoid synthases"/>
    <property type="match status" value="1"/>
</dbReference>
<evidence type="ECO:0000256" key="4">
    <source>
        <dbReference type="ARBA" id="ARBA00022842"/>
    </source>
</evidence>
<dbReference type="PANTHER" id="PTHR31225:SF118">
    <property type="entry name" value="(E)-BETA-FARNESENE SYNTHASE"/>
    <property type="match status" value="1"/>
</dbReference>
<keyword evidence="5" id="KW-0464">Manganese</keyword>
<dbReference type="Proteomes" id="UP000604825">
    <property type="component" value="Unassembled WGS sequence"/>
</dbReference>
<dbReference type="InterPro" id="IPR050148">
    <property type="entry name" value="Terpene_synthase-like"/>
</dbReference>
<reference evidence="8" key="1">
    <citation type="submission" date="2020-10" db="EMBL/GenBank/DDBJ databases">
        <authorList>
            <person name="Han B."/>
            <person name="Lu T."/>
            <person name="Zhao Q."/>
            <person name="Huang X."/>
            <person name="Zhao Y."/>
        </authorList>
    </citation>
    <scope>NUCLEOTIDE SEQUENCE</scope>
</reference>
<keyword evidence="9" id="KW-1185">Reference proteome</keyword>
<comment type="pathway">
    <text evidence="1">Secondary metabolite biosynthesis; terpenoid biosynthesis.</text>
</comment>
<dbReference type="InterPro" id="IPR005630">
    <property type="entry name" value="Terpene_synthase_metal-bd"/>
</dbReference>
<evidence type="ECO:0000256" key="5">
    <source>
        <dbReference type="ARBA" id="ARBA00023211"/>
    </source>
</evidence>
<name>A0A811R7P9_9POAL</name>
<proteinExistence type="inferred from homology"/>
<dbReference type="GO" id="GO:0000287">
    <property type="term" value="F:magnesium ion binding"/>
    <property type="evidence" value="ECO:0007669"/>
    <property type="project" value="InterPro"/>
</dbReference>
<dbReference type="Gene3D" id="1.10.600.10">
    <property type="entry name" value="Farnesyl Diphosphate Synthase"/>
    <property type="match status" value="1"/>
</dbReference>
<gene>
    <name evidence="8" type="ORF">NCGR_LOCUS49381</name>
</gene>
<sequence>MTAFITILDDIIATYSTTEEGKLLAKAIDRCSQDVTEVLPDYMKDFYQFLLKTFDSCEDELGPDKKYRVFYLKDQRNGKY</sequence>
<dbReference type="GO" id="GO:0010333">
    <property type="term" value="F:terpene synthase activity"/>
    <property type="evidence" value="ECO:0007669"/>
    <property type="project" value="InterPro"/>
</dbReference>
<evidence type="ECO:0000259" key="7">
    <source>
        <dbReference type="Pfam" id="PF03936"/>
    </source>
</evidence>